<proteinExistence type="predicted"/>
<dbReference type="Pfam" id="PF02954">
    <property type="entry name" value="HTH_8"/>
    <property type="match status" value="1"/>
</dbReference>
<keyword evidence="1" id="KW-0547">Nucleotide-binding</keyword>
<dbReference type="InterPro" id="IPR009057">
    <property type="entry name" value="Homeodomain-like_sf"/>
</dbReference>
<dbReference type="Gene3D" id="3.30.450.40">
    <property type="match status" value="1"/>
</dbReference>
<gene>
    <name evidence="7" type="ORF">SAMN05421748_12496</name>
</gene>
<keyword evidence="2" id="KW-0067">ATP-binding</keyword>
<dbReference type="InterPro" id="IPR029016">
    <property type="entry name" value="GAF-like_dom_sf"/>
</dbReference>
<keyword evidence="8" id="KW-1185">Reference proteome</keyword>
<name>A0A285JRQ4_9ACTN</name>
<dbReference type="InterPro" id="IPR003018">
    <property type="entry name" value="GAF"/>
</dbReference>
<dbReference type="RefSeq" id="WP_097326783.1">
    <property type="nucleotide sequence ID" value="NZ_OBDY01000024.1"/>
</dbReference>
<evidence type="ECO:0000256" key="2">
    <source>
        <dbReference type="ARBA" id="ARBA00022840"/>
    </source>
</evidence>
<reference evidence="7 8" key="1">
    <citation type="submission" date="2017-09" db="EMBL/GenBank/DDBJ databases">
        <authorList>
            <person name="Ehlers B."/>
            <person name="Leendertz F.H."/>
        </authorList>
    </citation>
    <scope>NUCLEOTIDE SEQUENCE [LARGE SCALE GENOMIC DNA]</scope>
    <source>
        <strain evidence="7 8">CGMCC 4.6857</strain>
    </source>
</reference>
<feature type="domain" description="Sigma-54 factor interaction" evidence="6">
    <location>
        <begin position="328"/>
        <end position="501"/>
    </location>
</feature>
<dbReference type="PROSITE" id="PS50045">
    <property type="entry name" value="SIGMA54_INTERACT_4"/>
    <property type="match status" value="1"/>
</dbReference>
<dbReference type="SUPFAM" id="SSF52540">
    <property type="entry name" value="P-loop containing nucleoside triphosphate hydrolases"/>
    <property type="match status" value="1"/>
</dbReference>
<dbReference type="PANTHER" id="PTHR32071">
    <property type="entry name" value="TRANSCRIPTIONAL REGULATORY PROTEIN"/>
    <property type="match status" value="1"/>
</dbReference>
<dbReference type="InterPro" id="IPR027417">
    <property type="entry name" value="P-loop_NTPase"/>
</dbReference>
<organism evidence="7 8">
    <name type="scientific">Paractinoplanes atraurantiacus</name>
    <dbReference type="NCBI Taxonomy" id="1036182"/>
    <lineage>
        <taxon>Bacteria</taxon>
        <taxon>Bacillati</taxon>
        <taxon>Actinomycetota</taxon>
        <taxon>Actinomycetes</taxon>
        <taxon>Micromonosporales</taxon>
        <taxon>Micromonosporaceae</taxon>
        <taxon>Paractinoplanes</taxon>
    </lineage>
</organism>
<sequence>MSQQPDPPELAKTREQFLTTEEIDPHGVRDAILASWWRSRRWNVAADHIALPYQRDPDVDTPLTRSALPVLRHLREHLDGQPVSIILTDPTGLVLTRLDAGRDLDAHLDKVNLAPGFSYAEEYVGTNGIGTALEGGRPMHVFGHEHYAEHLEDLACAGVPIHHPITGKTVGAVDLTCWRRDADPLLLALAKSTAGQIQQAMLADSGVRELALLQEYLRTCRRTAGIVFALNDDVVMMNDNARHALDFAEQAVLLAEAAETLSGRNPTAPTVVELPSGVKARLFCRPVPVSGGVVHVKIAERRTGTTVPAPVRFLPNLVGAGGLWLRGCQQVRAAYAAGEWLALEGEPGVGKLALVRAIHEPGAHFAVVDAAGRTWLNDIRRELQEGEGTLVIQHADKAGRASLRTLCRLVEEAPGSLWIAVTFHQAVPELADLLRFFPTTVELPPLRYHLEDVPALVQFFLGKLVPDGRLVCSPEAMQMLSRSSWPGNVEQLWQVLRNIVQHRRSGIILPADLPPECRTVSRRLLSPLEAMERDAIVRSLLDWNGNKVKAAAALGMSRATIYRKIHDYGIVHNPGRE</sequence>
<dbReference type="PRINTS" id="PR01590">
    <property type="entry name" value="HTHFIS"/>
</dbReference>
<evidence type="ECO:0000256" key="4">
    <source>
        <dbReference type="ARBA" id="ARBA00023125"/>
    </source>
</evidence>
<dbReference type="GO" id="GO:0005524">
    <property type="term" value="F:ATP binding"/>
    <property type="evidence" value="ECO:0007669"/>
    <property type="project" value="UniProtKB-KW"/>
</dbReference>
<protein>
    <submittedName>
        <fullName evidence="7">GAF domain-containing protein</fullName>
    </submittedName>
</protein>
<evidence type="ECO:0000313" key="8">
    <source>
        <dbReference type="Proteomes" id="UP000219612"/>
    </source>
</evidence>
<evidence type="ECO:0000259" key="6">
    <source>
        <dbReference type="PROSITE" id="PS50045"/>
    </source>
</evidence>
<dbReference type="EMBL" id="OBDY01000024">
    <property type="protein sequence ID" value="SNY62938.1"/>
    <property type="molecule type" value="Genomic_DNA"/>
</dbReference>
<dbReference type="Pfam" id="PF01590">
    <property type="entry name" value="GAF"/>
    <property type="match status" value="1"/>
</dbReference>
<evidence type="ECO:0000313" key="7">
    <source>
        <dbReference type="EMBL" id="SNY62938.1"/>
    </source>
</evidence>
<dbReference type="PANTHER" id="PTHR32071:SF122">
    <property type="entry name" value="SIGMA FACTOR"/>
    <property type="match status" value="1"/>
</dbReference>
<dbReference type="Gene3D" id="1.10.10.60">
    <property type="entry name" value="Homeodomain-like"/>
    <property type="match status" value="1"/>
</dbReference>
<dbReference type="Pfam" id="PF25601">
    <property type="entry name" value="AAA_lid_14"/>
    <property type="match status" value="1"/>
</dbReference>
<dbReference type="GO" id="GO:0043565">
    <property type="term" value="F:sequence-specific DNA binding"/>
    <property type="evidence" value="ECO:0007669"/>
    <property type="project" value="InterPro"/>
</dbReference>
<dbReference type="Proteomes" id="UP000219612">
    <property type="component" value="Unassembled WGS sequence"/>
</dbReference>
<keyword evidence="5" id="KW-0804">Transcription</keyword>
<dbReference type="InterPro" id="IPR002197">
    <property type="entry name" value="HTH_Fis"/>
</dbReference>
<keyword evidence="4" id="KW-0238">DNA-binding</keyword>
<dbReference type="AlphaFoldDB" id="A0A285JRQ4"/>
<dbReference type="GO" id="GO:0006355">
    <property type="term" value="P:regulation of DNA-templated transcription"/>
    <property type="evidence" value="ECO:0007669"/>
    <property type="project" value="InterPro"/>
</dbReference>
<dbReference type="Gene3D" id="1.10.8.60">
    <property type="match status" value="1"/>
</dbReference>
<dbReference type="InterPro" id="IPR058031">
    <property type="entry name" value="AAA_lid_NorR"/>
</dbReference>
<evidence type="ECO:0000256" key="1">
    <source>
        <dbReference type="ARBA" id="ARBA00022741"/>
    </source>
</evidence>
<keyword evidence="3" id="KW-0805">Transcription regulation</keyword>
<evidence type="ECO:0000256" key="5">
    <source>
        <dbReference type="ARBA" id="ARBA00023163"/>
    </source>
</evidence>
<dbReference type="InterPro" id="IPR002078">
    <property type="entry name" value="Sigma_54_int"/>
</dbReference>
<accession>A0A285JRQ4</accession>
<dbReference type="Gene3D" id="3.40.50.300">
    <property type="entry name" value="P-loop containing nucleotide triphosphate hydrolases"/>
    <property type="match status" value="1"/>
</dbReference>
<dbReference type="OrthoDB" id="5496274at2"/>
<dbReference type="SUPFAM" id="SSF46689">
    <property type="entry name" value="Homeodomain-like"/>
    <property type="match status" value="1"/>
</dbReference>
<evidence type="ECO:0000256" key="3">
    <source>
        <dbReference type="ARBA" id="ARBA00023015"/>
    </source>
</evidence>